<evidence type="ECO:0000256" key="5">
    <source>
        <dbReference type="ARBA" id="ARBA00022989"/>
    </source>
</evidence>
<evidence type="ECO:0000256" key="6">
    <source>
        <dbReference type="ARBA" id="ARBA00023136"/>
    </source>
</evidence>
<gene>
    <name evidence="10" type="ORF">DSM106044_00596</name>
</gene>
<evidence type="ECO:0000256" key="7">
    <source>
        <dbReference type="ARBA" id="ARBA00034125"/>
    </source>
</evidence>
<dbReference type="InterPro" id="IPR024528">
    <property type="entry name" value="ThrE_2"/>
</dbReference>
<dbReference type="GO" id="GO:0005886">
    <property type="term" value="C:plasma membrane"/>
    <property type="evidence" value="ECO:0007669"/>
    <property type="project" value="UniProtKB-SubCell"/>
</dbReference>
<keyword evidence="6 8" id="KW-0472">Membrane</keyword>
<dbReference type="Proteomes" id="UP000306509">
    <property type="component" value="Unassembled WGS sequence"/>
</dbReference>
<comment type="caution">
    <text evidence="10">The sequence shown here is derived from an EMBL/GenBank/DDBJ whole genome shotgun (WGS) entry which is preliminary data.</text>
</comment>
<feature type="transmembrane region" description="Helical" evidence="8">
    <location>
        <begin position="75"/>
        <end position="97"/>
    </location>
</feature>
<dbReference type="AlphaFoldDB" id="A0A4U8QPM7"/>
<keyword evidence="5 8" id="KW-1133">Transmembrane helix</keyword>
<keyword evidence="3" id="KW-0997">Cell inner membrane</keyword>
<dbReference type="GO" id="GO:0015744">
    <property type="term" value="P:succinate transport"/>
    <property type="evidence" value="ECO:0007669"/>
    <property type="project" value="TreeGrafter"/>
</dbReference>
<reference evidence="10 11" key="1">
    <citation type="journal article" date="2019" name="Anaerobe">
        <title>Detection of Robinsoniella peoriensis in multiple bone samples of a trauma patient.</title>
        <authorList>
            <person name="Schrottner P."/>
            <person name="Hartwich K."/>
            <person name="Bunk B."/>
            <person name="Schober I."/>
            <person name="Helbig S."/>
            <person name="Rudolph W.W."/>
            <person name="Gunzer F."/>
        </authorList>
    </citation>
    <scope>NUCLEOTIDE SEQUENCE [LARGE SCALE GENOMIC DNA]</scope>
    <source>
        <strain evidence="10 11">DSM 106044</strain>
    </source>
</reference>
<evidence type="ECO:0000256" key="4">
    <source>
        <dbReference type="ARBA" id="ARBA00022692"/>
    </source>
</evidence>
<feature type="domain" description="Threonine/Serine exporter ThrE" evidence="9">
    <location>
        <begin position="4"/>
        <end position="130"/>
    </location>
</feature>
<evidence type="ECO:0000256" key="8">
    <source>
        <dbReference type="SAM" id="Phobius"/>
    </source>
</evidence>
<feature type="transmembrane region" description="Helical" evidence="8">
    <location>
        <begin position="25"/>
        <end position="42"/>
    </location>
</feature>
<evidence type="ECO:0000256" key="3">
    <source>
        <dbReference type="ARBA" id="ARBA00022519"/>
    </source>
</evidence>
<evidence type="ECO:0000259" key="9">
    <source>
        <dbReference type="Pfam" id="PF12821"/>
    </source>
</evidence>
<name>A0A4U8QPM7_9FIRM</name>
<dbReference type="EMBL" id="QGQD01000014">
    <property type="protein sequence ID" value="TLD02466.1"/>
    <property type="molecule type" value="Genomic_DNA"/>
</dbReference>
<dbReference type="Pfam" id="PF12821">
    <property type="entry name" value="ThrE_2"/>
    <property type="match status" value="1"/>
</dbReference>
<dbReference type="PANTHER" id="PTHR34390">
    <property type="entry name" value="UPF0442 PROTEIN YJJB-RELATED"/>
    <property type="match status" value="1"/>
</dbReference>
<sequence>MIVQVVSAFVAILAFSTVIQVPKKYLVYCGLIGAAGWLVYLLNADSKGIVMANFLAALVIALISHVFARIFKAPVTVFLIPGILVIVPGAGMYRTVYQIFLGEQQKAMNSLLQTIEIAGMIALAVFIMDSVFDMIRNKKWKKIKAE</sequence>
<feature type="transmembrane region" description="Helical" evidence="8">
    <location>
        <begin position="117"/>
        <end position="135"/>
    </location>
</feature>
<accession>A0A4U8QPM7</accession>
<proteinExistence type="inferred from homology"/>
<evidence type="ECO:0000313" key="10">
    <source>
        <dbReference type="EMBL" id="TLD02466.1"/>
    </source>
</evidence>
<dbReference type="RefSeq" id="WP_027296516.1">
    <property type="nucleotide sequence ID" value="NZ_CAUSDN010000014.1"/>
</dbReference>
<keyword evidence="11" id="KW-1185">Reference proteome</keyword>
<evidence type="ECO:0000313" key="11">
    <source>
        <dbReference type="Proteomes" id="UP000306509"/>
    </source>
</evidence>
<keyword evidence="2" id="KW-1003">Cell membrane</keyword>
<organism evidence="10 11">
    <name type="scientific">Robinsoniella peoriensis</name>
    <dbReference type="NCBI Taxonomy" id="180332"/>
    <lineage>
        <taxon>Bacteria</taxon>
        <taxon>Bacillati</taxon>
        <taxon>Bacillota</taxon>
        <taxon>Clostridia</taxon>
        <taxon>Lachnospirales</taxon>
        <taxon>Lachnospiraceae</taxon>
        <taxon>Robinsoniella</taxon>
    </lineage>
</organism>
<comment type="similarity">
    <text evidence="7">Belongs to the ThrE exporter (TC 2.A.79) family.</text>
</comment>
<protein>
    <recommendedName>
        <fullName evidence="9">Threonine/Serine exporter ThrE domain-containing protein</fullName>
    </recommendedName>
</protein>
<keyword evidence="4 8" id="KW-0812">Transmembrane</keyword>
<comment type="subcellular location">
    <subcellularLocation>
        <location evidence="1">Cell membrane</location>
        <topology evidence="1">Multi-pass membrane protein</topology>
    </subcellularLocation>
</comment>
<dbReference type="STRING" id="180332.GCA_000797495_03181"/>
<dbReference type="InterPro" id="IPR050539">
    <property type="entry name" value="ThrE_Dicarb/AminoAcid_Exp"/>
</dbReference>
<evidence type="ECO:0000256" key="1">
    <source>
        <dbReference type="ARBA" id="ARBA00004651"/>
    </source>
</evidence>
<feature type="transmembrane region" description="Helical" evidence="8">
    <location>
        <begin position="48"/>
        <end position="68"/>
    </location>
</feature>
<dbReference type="PANTHER" id="PTHR34390:SF1">
    <property type="entry name" value="SUCCINATE TRANSPORTER SUBUNIT YJJB-RELATED"/>
    <property type="match status" value="1"/>
</dbReference>
<evidence type="ECO:0000256" key="2">
    <source>
        <dbReference type="ARBA" id="ARBA00022475"/>
    </source>
</evidence>